<dbReference type="EMBL" id="KV442053">
    <property type="protein sequence ID" value="OAQ27913.1"/>
    <property type="molecule type" value="Genomic_DNA"/>
</dbReference>
<organism evidence="1 2">
    <name type="scientific">Linnemannia elongata AG-77</name>
    <dbReference type="NCBI Taxonomy" id="1314771"/>
    <lineage>
        <taxon>Eukaryota</taxon>
        <taxon>Fungi</taxon>
        <taxon>Fungi incertae sedis</taxon>
        <taxon>Mucoromycota</taxon>
        <taxon>Mortierellomycotina</taxon>
        <taxon>Mortierellomycetes</taxon>
        <taxon>Mortierellales</taxon>
        <taxon>Mortierellaceae</taxon>
        <taxon>Linnemannia</taxon>
    </lineage>
</organism>
<sequence length="624" mass="72158">MSSNNNNAISACGRAIAISAALERVLDLLDSYCVPTEPFSLVCHHWERHLAPFRWRSFRVWPATRPNKAFLLQRYGVYVQHLVCGTIINKDLRLIANTCPNLTSLMLYARNDSFWSTYATLERFFISLRSAPLTTVHIDFDLSHFDPSFFWSLSQLPRLEELTVRTHITKSYESIYTTPALFASFLECCPTLRTFHFWYRVTYETWYNPPRAKGAFERWLKRSFELLRKDAVPRSLAEVHARRIRASIDRDMGNITKDQQPTPQQALFPKEYQLRRLDFKPEILDIPTLQRIIRKMLYLEELDMRGRWQEIPIDTWSTLSTYCWSLRTLRIHLQDLNTGLPTIPYLIASFPQLHTLEMHSQLFRSDPDLSTLESVLQQHEENHGTQHPLKSLLITGRLNQSVKLLVDALTQGLANLEALQIEKLHGDHDRPVQDAPHAFSSQQDLEGLLSVDLLLLPIRCQDTLRQLHVSDVTFLDKSQAVQFFTRLQEFSGLRTLHISIQHLRDLVSYPTPAPELASIGSMTASDVRQNNGSRNAFKPTMEFSFPTVQLLKLTGVQEISEGDPERKGTARQLELYEIQLFIAAFPSLTHLHIQITPDVNPKQFNPARFLERLIPKVKVITFFE</sequence>
<keyword evidence="2" id="KW-1185">Reference proteome</keyword>
<proteinExistence type="predicted"/>
<evidence type="ECO:0000313" key="2">
    <source>
        <dbReference type="Proteomes" id="UP000078512"/>
    </source>
</evidence>
<evidence type="ECO:0000313" key="1">
    <source>
        <dbReference type="EMBL" id="OAQ27913.1"/>
    </source>
</evidence>
<dbReference type="OrthoDB" id="2414739at2759"/>
<evidence type="ECO:0008006" key="3">
    <source>
        <dbReference type="Google" id="ProtNLM"/>
    </source>
</evidence>
<gene>
    <name evidence="1" type="ORF">K457DRAFT_33560</name>
</gene>
<dbReference type="InterPro" id="IPR032675">
    <property type="entry name" value="LRR_dom_sf"/>
</dbReference>
<dbReference type="Proteomes" id="UP000078512">
    <property type="component" value="Unassembled WGS sequence"/>
</dbReference>
<dbReference type="Gene3D" id="3.80.10.10">
    <property type="entry name" value="Ribonuclease Inhibitor"/>
    <property type="match status" value="2"/>
</dbReference>
<dbReference type="AlphaFoldDB" id="A0A197JSH3"/>
<protein>
    <recommendedName>
        <fullName evidence="3">F-box domain-containing protein</fullName>
    </recommendedName>
</protein>
<dbReference type="PANTHER" id="PTHR38926:SF5">
    <property type="entry name" value="F-BOX AND LEUCINE-RICH REPEAT PROTEIN 6"/>
    <property type="match status" value="1"/>
</dbReference>
<name>A0A197JSH3_9FUNG</name>
<accession>A0A197JSH3</accession>
<reference evidence="1 2" key="1">
    <citation type="submission" date="2016-05" db="EMBL/GenBank/DDBJ databases">
        <title>Genome sequencing reveals origins of a unique bacterial endosymbiosis in the earliest lineages of terrestrial Fungi.</title>
        <authorList>
            <consortium name="DOE Joint Genome Institute"/>
            <person name="Uehling J."/>
            <person name="Gryganskyi A."/>
            <person name="Hameed K."/>
            <person name="Tschaplinski T."/>
            <person name="Misztal P."/>
            <person name="Wu S."/>
            <person name="Desiro A."/>
            <person name="Vande Pol N."/>
            <person name="Du Z.-Y."/>
            <person name="Zienkiewicz A."/>
            <person name="Zienkiewicz K."/>
            <person name="Morin E."/>
            <person name="Tisserant E."/>
            <person name="Splivallo R."/>
            <person name="Hainaut M."/>
            <person name="Henrissat B."/>
            <person name="Ohm R."/>
            <person name="Kuo A."/>
            <person name="Yan J."/>
            <person name="Lipzen A."/>
            <person name="Nolan M."/>
            <person name="Labutti K."/>
            <person name="Barry K."/>
            <person name="Goldstein A."/>
            <person name="Labbe J."/>
            <person name="Schadt C."/>
            <person name="Tuskan G."/>
            <person name="Grigoriev I."/>
            <person name="Martin F."/>
            <person name="Vilgalys R."/>
            <person name="Bonito G."/>
        </authorList>
    </citation>
    <scope>NUCLEOTIDE SEQUENCE [LARGE SCALE GENOMIC DNA]</scope>
    <source>
        <strain evidence="1 2">AG-77</strain>
    </source>
</reference>
<dbReference type="SUPFAM" id="SSF52047">
    <property type="entry name" value="RNI-like"/>
    <property type="match status" value="1"/>
</dbReference>
<dbReference type="PANTHER" id="PTHR38926">
    <property type="entry name" value="F-BOX DOMAIN CONTAINING PROTEIN, EXPRESSED"/>
    <property type="match status" value="1"/>
</dbReference>